<feature type="region of interest" description="Disordered" evidence="1">
    <location>
        <begin position="53"/>
        <end position="88"/>
    </location>
</feature>
<gene>
    <name evidence="2" type="ORF">AVDCRST_MAG89-5298</name>
</gene>
<feature type="compositionally biased region" description="Basic and acidic residues" evidence="1">
    <location>
        <begin position="464"/>
        <end position="478"/>
    </location>
</feature>
<evidence type="ECO:0000256" key="1">
    <source>
        <dbReference type="SAM" id="MobiDB-lite"/>
    </source>
</evidence>
<organism evidence="2">
    <name type="scientific">uncultured Gemmatimonadota bacterium</name>
    <dbReference type="NCBI Taxonomy" id="203437"/>
    <lineage>
        <taxon>Bacteria</taxon>
        <taxon>Pseudomonadati</taxon>
        <taxon>Gemmatimonadota</taxon>
        <taxon>environmental samples</taxon>
    </lineage>
</organism>
<proteinExistence type="predicted"/>
<feature type="region of interest" description="Disordered" evidence="1">
    <location>
        <begin position="190"/>
        <end position="253"/>
    </location>
</feature>
<feature type="compositionally biased region" description="Basic residues" evidence="1">
    <location>
        <begin position="1"/>
        <end position="20"/>
    </location>
</feature>
<reference evidence="2" key="1">
    <citation type="submission" date="2020-02" db="EMBL/GenBank/DDBJ databases">
        <authorList>
            <person name="Meier V. D."/>
        </authorList>
    </citation>
    <scope>NUCLEOTIDE SEQUENCE</scope>
    <source>
        <strain evidence="2">AVDCRST_MAG89</strain>
    </source>
</reference>
<dbReference type="EMBL" id="CADCTV010001113">
    <property type="protein sequence ID" value="CAA9379933.1"/>
    <property type="molecule type" value="Genomic_DNA"/>
</dbReference>
<dbReference type="AlphaFoldDB" id="A0A6J4NDP9"/>
<feature type="compositionally biased region" description="Low complexity" evidence="1">
    <location>
        <begin position="305"/>
        <end position="318"/>
    </location>
</feature>
<feature type="region of interest" description="Disordered" evidence="1">
    <location>
        <begin position="464"/>
        <end position="489"/>
    </location>
</feature>
<name>A0A6J4NDP9_9BACT</name>
<feature type="compositionally biased region" description="Basic and acidic residues" evidence="1">
    <location>
        <begin position="53"/>
        <end position="71"/>
    </location>
</feature>
<feature type="region of interest" description="Disordered" evidence="1">
    <location>
        <begin position="346"/>
        <end position="376"/>
    </location>
</feature>
<feature type="compositionally biased region" description="Basic and acidic residues" evidence="1">
    <location>
        <begin position="351"/>
        <end position="360"/>
    </location>
</feature>
<evidence type="ECO:0000313" key="2">
    <source>
        <dbReference type="EMBL" id="CAA9379933.1"/>
    </source>
</evidence>
<feature type="compositionally biased region" description="Basic and acidic residues" evidence="1">
    <location>
        <begin position="239"/>
        <end position="252"/>
    </location>
</feature>
<feature type="non-terminal residue" evidence="2">
    <location>
        <position position="1"/>
    </location>
</feature>
<protein>
    <submittedName>
        <fullName evidence="2">Sodium/iodide co-transporter</fullName>
    </submittedName>
</protein>
<feature type="region of interest" description="Disordered" evidence="1">
    <location>
        <begin position="303"/>
        <end position="325"/>
    </location>
</feature>
<feature type="region of interest" description="Disordered" evidence="1">
    <location>
        <begin position="1"/>
        <end position="31"/>
    </location>
</feature>
<sequence length="489" mass="50003">ERGHRPGRRPGVRGLRRGAGHRAGAPAEGRAGLLFGRPLHPVVGRLLFARGDGDQRAHRRQRAGDGVHGRPVDAAAGRGLPAGPHRHLRVPAPRLLPRRDRDGVRAAGAPLRAGRAAAGLARLPGHPRAGGCGADFRHRHPAGADHGDAGVGVHPFHRHLHAGLQLLRRAARGGVGGRRADVHLHRGRHRGAVGGARPDPRRLGRAGAGGGRRRQAEGDSPGRRVLTGQLAVHGAGRRGVPDDGVARGRPPDRAAAAGVALAAGRAPCHHRLGGDRHRPVRPVPADRRGAVGVLRRAHVGHAGRHLPPLHAGPPAAGRLGPGRGRHPGRGHVVVAERAGGRLGARPVRAADQAHGREAARRGAPAGGGQALHAALGRGDDRGFAGLSADRQGNAAGGDRASDRLVHLRRAAGRVPAGADFQARGRARCGNGHGGCRRGDDAALGTPAVRRDSQGGGHAVVRAAGLRDHGGGGRGERADAGVQGRGGGGL</sequence>
<feature type="compositionally biased region" description="Low complexity" evidence="1">
    <location>
        <begin position="22"/>
        <end position="31"/>
    </location>
</feature>
<accession>A0A6J4NDP9</accession>
<feature type="non-terminal residue" evidence="2">
    <location>
        <position position="489"/>
    </location>
</feature>